<accession>A0AAW0DLD5</accession>
<evidence type="ECO:0000313" key="2">
    <source>
        <dbReference type="Proteomes" id="UP001362999"/>
    </source>
</evidence>
<evidence type="ECO:0000313" key="1">
    <source>
        <dbReference type="EMBL" id="KAK7051994.1"/>
    </source>
</evidence>
<keyword evidence="2" id="KW-1185">Reference proteome</keyword>
<dbReference type="EMBL" id="JAWWNJ010000007">
    <property type="protein sequence ID" value="KAK7051994.1"/>
    <property type="molecule type" value="Genomic_DNA"/>
</dbReference>
<sequence>MELFKIQAPSLSERLRHNILPLDVEKKTIRSSIDIARSRVAALQGQAALVEIEALSEYVTQYLSLLAPLRRLPVDILRRIFLDPVVHEKKSRQIDRHSILLHYRPNSLGAVCYHWRCVSLEIAPLWSSLVVFLNQPDRYTIDGLRVALQRSQKAPLHLAFRPVLSSSWSTLDTEMMQEVCSHSERWVSVDMSSNRELLRWLSSAENRLDSLQTLRILYTESFSTDRGPCKVFAHAPKLRTLRLIQHLRYSPSAAPILPWSQFTQLCIDTGWDKLGYHYVLSQAQNVHELFASIGGVPHSAPLQATLHLLHKLHVHHKDRPSLENELNLLNHLTAPAMKELFVSSCKLDNLTSLTIQSFLSRSSARLQSLALHDTPIRAADLVSLLRMVPTVQRLTLAKLLPNAVTNRVVQSLTASAFSAEEILLPKMASFVVDGGYLFTPDALFSMLESRLASTNALSQLKALTIILPTLAISASRLESFANTAKQVLQSFRFLCSDETRRKIEVTSGLPSHYEKIEEAFQTK</sequence>
<dbReference type="Proteomes" id="UP001362999">
    <property type="component" value="Unassembled WGS sequence"/>
</dbReference>
<dbReference type="InterPro" id="IPR032675">
    <property type="entry name" value="LRR_dom_sf"/>
</dbReference>
<reference evidence="1 2" key="1">
    <citation type="journal article" date="2024" name="J Genomics">
        <title>Draft genome sequencing and assembly of Favolaschia claudopus CIRM-BRFM 2984 isolated from oak limbs.</title>
        <authorList>
            <person name="Navarro D."/>
            <person name="Drula E."/>
            <person name="Chaduli D."/>
            <person name="Cazenave R."/>
            <person name="Ahrendt S."/>
            <person name="Wang J."/>
            <person name="Lipzen A."/>
            <person name="Daum C."/>
            <person name="Barry K."/>
            <person name="Grigoriev I.V."/>
            <person name="Favel A."/>
            <person name="Rosso M.N."/>
            <person name="Martin F."/>
        </authorList>
    </citation>
    <scope>NUCLEOTIDE SEQUENCE [LARGE SCALE GENOMIC DNA]</scope>
    <source>
        <strain evidence="1 2">CIRM-BRFM 2984</strain>
    </source>
</reference>
<name>A0AAW0DLD5_9AGAR</name>
<dbReference type="Gene3D" id="3.80.10.10">
    <property type="entry name" value="Ribonuclease Inhibitor"/>
    <property type="match status" value="1"/>
</dbReference>
<protein>
    <recommendedName>
        <fullName evidence="3">F-box domain-containing protein</fullName>
    </recommendedName>
</protein>
<proteinExistence type="predicted"/>
<dbReference type="AlphaFoldDB" id="A0AAW0DLD5"/>
<evidence type="ECO:0008006" key="3">
    <source>
        <dbReference type="Google" id="ProtNLM"/>
    </source>
</evidence>
<organism evidence="1 2">
    <name type="scientific">Favolaschia claudopus</name>
    <dbReference type="NCBI Taxonomy" id="2862362"/>
    <lineage>
        <taxon>Eukaryota</taxon>
        <taxon>Fungi</taxon>
        <taxon>Dikarya</taxon>
        <taxon>Basidiomycota</taxon>
        <taxon>Agaricomycotina</taxon>
        <taxon>Agaricomycetes</taxon>
        <taxon>Agaricomycetidae</taxon>
        <taxon>Agaricales</taxon>
        <taxon>Marasmiineae</taxon>
        <taxon>Mycenaceae</taxon>
        <taxon>Favolaschia</taxon>
    </lineage>
</organism>
<dbReference type="SUPFAM" id="SSF52047">
    <property type="entry name" value="RNI-like"/>
    <property type="match status" value="1"/>
</dbReference>
<comment type="caution">
    <text evidence="1">The sequence shown here is derived from an EMBL/GenBank/DDBJ whole genome shotgun (WGS) entry which is preliminary data.</text>
</comment>
<gene>
    <name evidence="1" type="ORF">R3P38DRAFT_2858010</name>
</gene>